<evidence type="ECO:0008006" key="4">
    <source>
        <dbReference type="Google" id="ProtNLM"/>
    </source>
</evidence>
<dbReference type="GO" id="GO:0005643">
    <property type="term" value="C:nuclear pore"/>
    <property type="evidence" value="ECO:0007669"/>
    <property type="project" value="TreeGrafter"/>
</dbReference>
<proteinExistence type="predicted"/>
<comment type="caution">
    <text evidence="2">The sequence shown here is derived from an EMBL/GenBank/DDBJ whole genome shotgun (WGS) entry which is preliminary data.</text>
</comment>
<reference evidence="2 3" key="1">
    <citation type="submission" date="2019-01" db="EMBL/GenBank/DDBJ databases">
        <title>Sequencing of cultivated peanut Arachis hypogaea provides insights into genome evolution and oil improvement.</title>
        <authorList>
            <person name="Chen X."/>
        </authorList>
    </citation>
    <scope>NUCLEOTIDE SEQUENCE [LARGE SCALE GENOMIC DNA]</scope>
    <source>
        <strain evidence="3">cv. Fuhuasheng</strain>
        <tissue evidence="2">Leaves</tissue>
    </source>
</reference>
<dbReference type="Gramene" id="arahy.Tifrunner.gnm2.ann2.Ah07g312600.1">
    <property type="protein sequence ID" value="arahy.Tifrunner.gnm2.ann2.Ah07g312600.1-CDS"/>
    <property type="gene ID" value="arahy.Tifrunner.gnm2.ann2.Ah07g312600"/>
</dbReference>
<dbReference type="STRING" id="3818.A0A445CHU6"/>
<dbReference type="EMBL" id="SDMP01000007">
    <property type="protein sequence ID" value="RYR50488.1"/>
    <property type="molecule type" value="Genomic_DNA"/>
</dbReference>
<dbReference type="SMR" id="A0A445CHU6"/>
<sequence>MGKTLFVKQDSVARLEQDLSNCRVELAETEKRINDITQSEVSLKYEVDMHKKMLVSWKIKNDLLSKEVQQLLKQLDEIKQGKKLTTDTTGDHAMKEEKDTRIQTLEKTMERQRDELKKEREENRMEKGRRIKTKAIKDSYNNVEQEKAKFINELERHKEALKRLSGEVEKVKDVGNLPEGANAVQLLSGSNVDDLAAPYVSAVESF</sequence>
<feature type="coiled-coil region" evidence="1">
    <location>
        <begin position="12"/>
        <end position="174"/>
    </location>
</feature>
<dbReference type="PANTHER" id="PTHR18898:SF2">
    <property type="entry name" value="NUCLEOPROTEIN TPR"/>
    <property type="match status" value="1"/>
</dbReference>
<organism evidence="2 3">
    <name type="scientific">Arachis hypogaea</name>
    <name type="common">Peanut</name>
    <dbReference type="NCBI Taxonomy" id="3818"/>
    <lineage>
        <taxon>Eukaryota</taxon>
        <taxon>Viridiplantae</taxon>
        <taxon>Streptophyta</taxon>
        <taxon>Embryophyta</taxon>
        <taxon>Tracheophyta</taxon>
        <taxon>Spermatophyta</taxon>
        <taxon>Magnoliopsida</taxon>
        <taxon>eudicotyledons</taxon>
        <taxon>Gunneridae</taxon>
        <taxon>Pentapetalae</taxon>
        <taxon>rosids</taxon>
        <taxon>fabids</taxon>
        <taxon>Fabales</taxon>
        <taxon>Fabaceae</taxon>
        <taxon>Papilionoideae</taxon>
        <taxon>50 kb inversion clade</taxon>
        <taxon>dalbergioids sensu lato</taxon>
        <taxon>Dalbergieae</taxon>
        <taxon>Pterocarpus clade</taxon>
        <taxon>Arachis</taxon>
    </lineage>
</organism>
<dbReference type="GO" id="GO:0017056">
    <property type="term" value="F:structural constituent of nuclear pore"/>
    <property type="evidence" value="ECO:0007669"/>
    <property type="project" value="TreeGrafter"/>
</dbReference>
<dbReference type="Proteomes" id="UP000289738">
    <property type="component" value="Chromosome A07"/>
</dbReference>
<dbReference type="GO" id="GO:0006406">
    <property type="term" value="P:mRNA export from nucleus"/>
    <property type="evidence" value="ECO:0007669"/>
    <property type="project" value="TreeGrafter"/>
</dbReference>
<protein>
    <recommendedName>
        <fullName evidence="4">Structural maintenance of chromosomes protein</fullName>
    </recommendedName>
</protein>
<evidence type="ECO:0000313" key="3">
    <source>
        <dbReference type="Proteomes" id="UP000289738"/>
    </source>
</evidence>
<name>A0A445CHU6_ARAHY</name>
<keyword evidence="3" id="KW-1185">Reference proteome</keyword>
<keyword evidence="1" id="KW-0175">Coiled coil</keyword>
<dbReference type="PANTHER" id="PTHR18898">
    <property type="entry name" value="NUCLEOPROTEIN TPR-RELATED"/>
    <property type="match status" value="1"/>
</dbReference>
<dbReference type="AlphaFoldDB" id="A0A445CHU6"/>
<evidence type="ECO:0000313" key="2">
    <source>
        <dbReference type="EMBL" id="RYR50488.1"/>
    </source>
</evidence>
<evidence type="ECO:0000256" key="1">
    <source>
        <dbReference type="SAM" id="Coils"/>
    </source>
</evidence>
<gene>
    <name evidence="2" type="ORF">Ahy_A07g037103</name>
</gene>
<accession>A0A445CHU6</accession>